<dbReference type="AlphaFoldDB" id="A0A2J6R9G8"/>
<protein>
    <submittedName>
        <fullName evidence="1">Uncharacterized protein</fullName>
    </submittedName>
</protein>
<accession>A0A2J6R9G8</accession>
<sequence>MHACFSFNAETEVTGQSSLEDTVNSLDSLSLEFILCGRRQNFQQSTGIDIMTSSPELLYTIFLTTWKAIKQTSEIHSKYGISKLNTPYVWMIIANVSCSANHPAALLRPSGKTSVWPDDLKRVNSLTEKSTSNNKADLAIKPSDGAGWCGSVSSFNIDRSLSRNASNGGEMLVSMTREVQIQVERRRSIAASLSLKEQKSIAESARTGRSGAFDDARDEESTFWRDGKGGMAVMTGVERGMGVHTKVWGP</sequence>
<gene>
    <name evidence="1" type="ORF">L207DRAFT_533328</name>
</gene>
<reference evidence="1 2" key="1">
    <citation type="submission" date="2016-04" db="EMBL/GenBank/DDBJ databases">
        <title>A degradative enzymes factory behind the ericoid mycorrhizal symbiosis.</title>
        <authorList>
            <consortium name="DOE Joint Genome Institute"/>
            <person name="Martino E."/>
            <person name="Morin E."/>
            <person name="Grelet G."/>
            <person name="Kuo A."/>
            <person name="Kohler A."/>
            <person name="Daghino S."/>
            <person name="Barry K."/>
            <person name="Choi C."/>
            <person name="Cichocki N."/>
            <person name="Clum A."/>
            <person name="Copeland A."/>
            <person name="Hainaut M."/>
            <person name="Haridas S."/>
            <person name="Labutti K."/>
            <person name="Lindquist E."/>
            <person name="Lipzen A."/>
            <person name="Khouja H.-R."/>
            <person name="Murat C."/>
            <person name="Ohm R."/>
            <person name="Olson A."/>
            <person name="Spatafora J."/>
            <person name="Veneault-Fourrey C."/>
            <person name="Henrissat B."/>
            <person name="Grigoriev I."/>
            <person name="Martin F."/>
            <person name="Perotto S."/>
        </authorList>
    </citation>
    <scope>NUCLEOTIDE SEQUENCE [LARGE SCALE GENOMIC DNA]</scope>
    <source>
        <strain evidence="1 2">F</strain>
    </source>
</reference>
<evidence type="ECO:0000313" key="2">
    <source>
        <dbReference type="Proteomes" id="UP000235786"/>
    </source>
</evidence>
<dbReference type="Proteomes" id="UP000235786">
    <property type="component" value="Unassembled WGS sequence"/>
</dbReference>
<evidence type="ECO:0000313" key="1">
    <source>
        <dbReference type="EMBL" id="PMD35174.1"/>
    </source>
</evidence>
<keyword evidence="2" id="KW-1185">Reference proteome</keyword>
<proteinExistence type="predicted"/>
<name>A0A2J6R9G8_HYAVF</name>
<organism evidence="1 2">
    <name type="scientific">Hyaloscypha variabilis (strain UAMH 11265 / GT02V1 / F)</name>
    <name type="common">Meliniomyces variabilis</name>
    <dbReference type="NCBI Taxonomy" id="1149755"/>
    <lineage>
        <taxon>Eukaryota</taxon>
        <taxon>Fungi</taxon>
        <taxon>Dikarya</taxon>
        <taxon>Ascomycota</taxon>
        <taxon>Pezizomycotina</taxon>
        <taxon>Leotiomycetes</taxon>
        <taxon>Helotiales</taxon>
        <taxon>Hyaloscyphaceae</taxon>
        <taxon>Hyaloscypha</taxon>
        <taxon>Hyaloscypha variabilis</taxon>
    </lineage>
</organism>
<dbReference type="EMBL" id="KZ613952">
    <property type="protein sequence ID" value="PMD35174.1"/>
    <property type="molecule type" value="Genomic_DNA"/>
</dbReference>